<dbReference type="OMA" id="CVTRLKY"/>
<reference evidence="1" key="2">
    <citation type="submission" date="2025-09" db="UniProtKB">
        <authorList>
            <consortium name="Ensembl"/>
        </authorList>
    </citation>
    <scope>IDENTIFICATION</scope>
</reference>
<evidence type="ECO:0000313" key="2">
    <source>
        <dbReference type="Proteomes" id="UP000472276"/>
    </source>
</evidence>
<dbReference type="AlphaFoldDB" id="A0A668VAC2"/>
<dbReference type="Ensembl" id="ENSOABT00000049258.2">
    <property type="protein sequence ID" value="ENSOABP00000048022.1"/>
    <property type="gene ID" value="ENSOABG00000021436.2"/>
</dbReference>
<keyword evidence="2" id="KW-1185">Reference proteome</keyword>
<name>A0A668VAC2_OREAU</name>
<organism evidence="1 2">
    <name type="scientific">Oreochromis aureus</name>
    <name type="common">Israeli tilapia</name>
    <name type="synonym">Chromis aureus</name>
    <dbReference type="NCBI Taxonomy" id="47969"/>
    <lineage>
        <taxon>Eukaryota</taxon>
        <taxon>Metazoa</taxon>
        <taxon>Chordata</taxon>
        <taxon>Craniata</taxon>
        <taxon>Vertebrata</taxon>
        <taxon>Euteleostomi</taxon>
        <taxon>Actinopterygii</taxon>
        <taxon>Neopterygii</taxon>
        <taxon>Teleostei</taxon>
        <taxon>Neoteleostei</taxon>
        <taxon>Acanthomorphata</taxon>
        <taxon>Ovalentaria</taxon>
        <taxon>Cichlomorphae</taxon>
        <taxon>Cichliformes</taxon>
        <taxon>Cichlidae</taxon>
        <taxon>African cichlids</taxon>
        <taxon>Pseudocrenilabrinae</taxon>
        <taxon>Oreochromini</taxon>
        <taxon>Oreochromis</taxon>
    </lineage>
</organism>
<sequence length="94" mass="10311">MSNTRTSISDVPVFGGDPPSIAVNKSCILACFSRSRAFCSTNSGDMLFPLLCVARLKYSLRIVYHSLYVNRAFGLICTNLLSIYPLTDIQKSGL</sequence>
<reference evidence="1" key="1">
    <citation type="submission" date="2025-08" db="UniProtKB">
        <authorList>
            <consortium name="Ensembl"/>
        </authorList>
    </citation>
    <scope>IDENTIFICATION</scope>
</reference>
<proteinExistence type="predicted"/>
<dbReference type="Proteomes" id="UP000472276">
    <property type="component" value="Unassembled WGS sequence"/>
</dbReference>
<evidence type="ECO:0000313" key="1">
    <source>
        <dbReference type="Ensembl" id="ENSOABP00000048022.1"/>
    </source>
</evidence>
<protein>
    <submittedName>
        <fullName evidence="1">Uncharacterized protein</fullName>
    </submittedName>
</protein>
<accession>A0A668VAC2</accession>